<dbReference type="Proteomes" id="UP000319927">
    <property type="component" value="Unassembled WGS sequence"/>
</dbReference>
<dbReference type="EMBL" id="VIXA01000002">
    <property type="protein sequence ID" value="TWG23026.1"/>
    <property type="molecule type" value="Genomic_DNA"/>
</dbReference>
<gene>
    <name evidence="1" type="ORF">FHX75_121572</name>
</gene>
<dbReference type="OrthoDB" id="5189551at2"/>
<accession>A0A561WGN0</accession>
<keyword evidence="2" id="KW-1185">Reference proteome</keyword>
<sequence length="81" mass="9203">MQQSFIVNEVSEFPTVRYFATANPVGPGQDDVPALLRRVADTIEELGPVWIQDVTFENEINEHGDWYSLTVYFHEESNGGE</sequence>
<protein>
    <submittedName>
        <fullName evidence="1">Uncharacterized protein</fullName>
    </submittedName>
</protein>
<evidence type="ECO:0000313" key="1">
    <source>
        <dbReference type="EMBL" id="TWG23026.1"/>
    </source>
</evidence>
<organism evidence="1 2">
    <name type="scientific">Micromonospora palomenae</name>
    <dbReference type="NCBI Taxonomy" id="1461247"/>
    <lineage>
        <taxon>Bacteria</taxon>
        <taxon>Bacillati</taxon>
        <taxon>Actinomycetota</taxon>
        <taxon>Actinomycetes</taxon>
        <taxon>Micromonosporales</taxon>
        <taxon>Micromonosporaceae</taxon>
        <taxon>Micromonospora</taxon>
    </lineage>
</organism>
<proteinExistence type="predicted"/>
<name>A0A561WGN0_9ACTN</name>
<reference evidence="1 2" key="1">
    <citation type="submission" date="2019-06" db="EMBL/GenBank/DDBJ databases">
        <title>Sequencing the genomes of 1000 actinobacteria strains.</title>
        <authorList>
            <person name="Klenk H.-P."/>
        </authorList>
    </citation>
    <scope>NUCLEOTIDE SEQUENCE [LARGE SCALE GENOMIC DNA]</scope>
    <source>
        <strain evidence="1 2">DSM 102131</strain>
    </source>
</reference>
<dbReference type="AlphaFoldDB" id="A0A561WGN0"/>
<evidence type="ECO:0000313" key="2">
    <source>
        <dbReference type="Proteomes" id="UP000319927"/>
    </source>
</evidence>
<comment type="caution">
    <text evidence="1">The sequence shown here is derived from an EMBL/GenBank/DDBJ whole genome shotgun (WGS) entry which is preliminary data.</text>
</comment>